<evidence type="ECO:0000256" key="1">
    <source>
        <dbReference type="ARBA" id="ARBA00008954"/>
    </source>
</evidence>
<gene>
    <name evidence="6" type="ORF">E2636_14835</name>
</gene>
<dbReference type="PIRSF" id="PIRSF000521">
    <property type="entry name" value="Transaminase_4ab_Lys_Orn"/>
    <property type="match status" value="1"/>
</dbReference>
<dbReference type="FunFam" id="3.40.640.10:FF:000014">
    <property type="entry name" value="Adenosylmethionine-8-amino-7-oxononanoate aminotransferase, probable"/>
    <property type="match status" value="1"/>
</dbReference>
<evidence type="ECO:0000256" key="4">
    <source>
        <dbReference type="ARBA" id="ARBA00022898"/>
    </source>
</evidence>
<dbReference type="PROSITE" id="PS00600">
    <property type="entry name" value="AA_TRANSFER_CLASS_3"/>
    <property type="match status" value="1"/>
</dbReference>
<evidence type="ECO:0000256" key="5">
    <source>
        <dbReference type="RuleBase" id="RU003560"/>
    </source>
</evidence>
<dbReference type="KEGG" id="panc:E2636_14835"/>
<evidence type="ECO:0000256" key="3">
    <source>
        <dbReference type="ARBA" id="ARBA00022679"/>
    </source>
</evidence>
<keyword evidence="4 5" id="KW-0663">Pyridoxal phosphate</keyword>
<dbReference type="GO" id="GO:0008483">
    <property type="term" value="F:transaminase activity"/>
    <property type="evidence" value="ECO:0007669"/>
    <property type="project" value="UniProtKB-KW"/>
</dbReference>
<organism evidence="6 7">
    <name type="scientific">Paenisporosarcina antarctica</name>
    <dbReference type="NCBI Taxonomy" id="417367"/>
    <lineage>
        <taxon>Bacteria</taxon>
        <taxon>Bacillati</taxon>
        <taxon>Bacillota</taxon>
        <taxon>Bacilli</taxon>
        <taxon>Bacillales</taxon>
        <taxon>Caryophanaceae</taxon>
        <taxon>Paenisporosarcina</taxon>
    </lineage>
</organism>
<dbReference type="EMBL" id="CP038015">
    <property type="protein sequence ID" value="QBP42350.1"/>
    <property type="molecule type" value="Genomic_DNA"/>
</dbReference>
<keyword evidence="2 6" id="KW-0032">Aminotransferase</keyword>
<protein>
    <submittedName>
        <fullName evidence="6">Aspartate aminotransferase family protein</fullName>
    </submittedName>
</protein>
<evidence type="ECO:0000256" key="2">
    <source>
        <dbReference type="ARBA" id="ARBA00022576"/>
    </source>
</evidence>
<dbReference type="RefSeq" id="WP_134210901.1">
    <property type="nucleotide sequence ID" value="NZ_CP038015.1"/>
</dbReference>
<dbReference type="GO" id="GO:0030170">
    <property type="term" value="F:pyridoxal phosphate binding"/>
    <property type="evidence" value="ECO:0007669"/>
    <property type="project" value="InterPro"/>
</dbReference>
<dbReference type="InterPro" id="IPR015424">
    <property type="entry name" value="PyrdxlP-dep_Trfase"/>
</dbReference>
<dbReference type="SUPFAM" id="SSF53383">
    <property type="entry name" value="PLP-dependent transferases"/>
    <property type="match status" value="1"/>
</dbReference>
<proteinExistence type="inferred from homology"/>
<dbReference type="PANTHER" id="PTHR43094">
    <property type="entry name" value="AMINOTRANSFERASE"/>
    <property type="match status" value="1"/>
</dbReference>
<evidence type="ECO:0000313" key="6">
    <source>
        <dbReference type="EMBL" id="QBP42350.1"/>
    </source>
</evidence>
<dbReference type="Proteomes" id="UP000294292">
    <property type="component" value="Chromosome"/>
</dbReference>
<evidence type="ECO:0000313" key="7">
    <source>
        <dbReference type="Proteomes" id="UP000294292"/>
    </source>
</evidence>
<dbReference type="Gene3D" id="3.40.640.10">
    <property type="entry name" value="Type I PLP-dependent aspartate aminotransferase-like (Major domain)"/>
    <property type="match status" value="1"/>
</dbReference>
<dbReference type="NCBIfam" id="NF005812">
    <property type="entry name" value="PRK07678.1"/>
    <property type="match status" value="1"/>
</dbReference>
<dbReference type="OrthoDB" id="9807885at2"/>
<keyword evidence="7" id="KW-1185">Reference proteome</keyword>
<reference evidence="6 7" key="1">
    <citation type="submission" date="2019-03" db="EMBL/GenBank/DDBJ databases">
        <title>Complete genome sequence of Paenisporosarcina antarctica CGMCC 1.6503T.</title>
        <authorList>
            <person name="Rong J.-C."/>
            <person name="Chi N.-Y."/>
            <person name="Zhang Q.-F."/>
        </authorList>
    </citation>
    <scope>NUCLEOTIDE SEQUENCE [LARGE SCALE GENOMIC DNA]</scope>
    <source>
        <strain evidence="6 7">CGMCC 1.6503</strain>
    </source>
</reference>
<dbReference type="Pfam" id="PF00202">
    <property type="entry name" value="Aminotran_3"/>
    <property type="match status" value="1"/>
</dbReference>
<sequence length="447" mass="50042">MQTEQKNQLEEKDEKYLWHSMKKYNPSTMVVKSGQGAWITDTEGNKYLDGMSGLWSVNVGYGRKELAEAAYEQLQELPFYPLTQSHLPAIKLGEKLNEWLGDEYVIFFSNSGSEANEVAFKIARQYHQQNGDHGRYKIISRYRSYHGSSMAALSATGQAQRKYKYEPLAQGFLHVTPPDSYRFPDYHTAKSFSKACAEEIDRTMKWELSNTIAAVILEPIITGGGVLIADEDYMKQVKGICEENGALLICDEVICGFGRTGKAFGFMNYDVKPDIITMAKGLTSSYLPLSATAVKREIYEAFKGTDDYEHFRHINTFGGNPAACAVALKNLEIIERENLIEQSSRLGIRLLSELAELNSHPNVGDIRGKGLLIGVELVEDKESKKPLELKKVNEMIAACKAKGLIIGKNGDTVEGYNNVLTLAPPLSMTEDEFTFLVRVFKEVIHSL</sequence>
<dbReference type="InterPro" id="IPR049704">
    <property type="entry name" value="Aminotrans_3_PPA_site"/>
</dbReference>
<dbReference type="InterPro" id="IPR005814">
    <property type="entry name" value="Aminotrans_3"/>
</dbReference>
<dbReference type="CDD" id="cd00610">
    <property type="entry name" value="OAT_like"/>
    <property type="match status" value="1"/>
</dbReference>
<accession>A0A4P7A035</accession>
<dbReference type="PANTHER" id="PTHR43094:SF1">
    <property type="entry name" value="AMINOTRANSFERASE CLASS-III"/>
    <property type="match status" value="1"/>
</dbReference>
<dbReference type="InterPro" id="IPR015422">
    <property type="entry name" value="PyrdxlP-dep_Trfase_small"/>
</dbReference>
<keyword evidence="3 6" id="KW-0808">Transferase</keyword>
<comment type="similarity">
    <text evidence="1 5">Belongs to the class-III pyridoxal-phosphate-dependent aminotransferase family.</text>
</comment>
<dbReference type="Gene3D" id="3.90.1150.10">
    <property type="entry name" value="Aspartate Aminotransferase, domain 1"/>
    <property type="match status" value="1"/>
</dbReference>
<dbReference type="InterPro" id="IPR015421">
    <property type="entry name" value="PyrdxlP-dep_Trfase_major"/>
</dbReference>
<dbReference type="AlphaFoldDB" id="A0A4P7A035"/>
<name>A0A4P7A035_9BACL</name>